<proteinExistence type="predicted"/>
<gene>
    <name evidence="2" type="ORF">CCMA1212_002706</name>
</gene>
<keyword evidence="3" id="KW-1185">Reference proteome</keyword>
<protein>
    <submittedName>
        <fullName evidence="2">Uncharacterized protein</fullName>
    </submittedName>
</protein>
<feature type="region of interest" description="Disordered" evidence="1">
    <location>
        <begin position="65"/>
        <end position="85"/>
    </location>
</feature>
<sequence length="215" mass="23089">MGQLPQSTTTTIPSDSLNVSIRLNTRKKYLHSIPGTSLAFPPYKYLGRFQLRKEQMFLLFTRGQQESALTSPQPGRPGLLRDSRHPPLALGILPRLARRIASISNGALVFARESLAAKARPQGHTQRRKAAQPASHRQTPGRLGGTQANELSPPGPRASTNDAVLLRVSRGLSLPGACAGANTGRRARRWRSCKASAAASVDDVDADVDVAAAQT</sequence>
<comment type="caution">
    <text evidence="2">The sequence shown here is derived from an EMBL/GenBank/DDBJ whole genome shotgun (WGS) entry which is preliminary data.</text>
</comment>
<dbReference type="GeneID" id="300574532"/>
<reference evidence="2 3" key="1">
    <citation type="submission" date="2018-01" db="EMBL/GenBank/DDBJ databases">
        <title>Genome characterization of the sugarcane-associated fungus Trichoderma ghanense CCMA-1212 and their application in lignocelulose bioconversion.</title>
        <authorList>
            <person name="Steindorff A.S."/>
            <person name="Mendes T.D."/>
            <person name="Vilela E.S.D."/>
            <person name="Rodrigues D.S."/>
            <person name="Formighieri E.F."/>
            <person name="Melo I.S."/>
            <person name="Favaro L.C.L."/>
        </authorList>
    </citation>
    <scope>NUCLEOTIDE SEQUENCE [LARGE SCALE GENOMIC DNA]</scope>
    <source>
        <strain evidence="2 3">CCMA-1212</strain>
    </source>
</reference>
<organism evidence="2 3">
    <name type="scientific">Trichoderma ghanense</name>
    <dbReference type="NCBI Taxonomy" id="65468"/>
    <lineage>
        <taxon>Eukaryota</taxon>
        <taxon>Fungi</taxon>
        <taxon>Dikarya</taxon>
        <taxon>Ascomycota</taxon>
        <taxon>Pezizomycotina</taxon>
        <taxon>Sordariomycetes</taxon>
        <taxon>Hypocreomycetidae</taxon>
        <taxon>Hypocreales</taxon>
        <taxon>Hypocreaceae</taxon>
        <taxon>Trichoderma</taxon>
    </lineage>
</organism>
<evidence type="ECO:0000313" key="3">
    <source>
        <dbReference type="Proteomes" id="UP001642720"/>
    </source>
</evidence>
<feature type="region of interest" description="Disordered" evidence="1">
    <location>
        <begin position="117"/>
        <end position="160"/>
    </location>
</feature>
<dbReference type="EMBL" id="PPTA01000003">
    <property type="protein sequence ID" value="TFB05206.1"/>
    <property type="molecule type" value="Genomic_DNA"/>
</dbReference>
<evidence type="ECO:0000256" key="1">
    <source>
        <dbReference type="SAM" id="MobiDB-lite"/>
    </source>
</evidence>
<accession>A0ABY2HAN1</accession>
<dbReference type="RefSeq" id="XP_073561407.1">
    <property type="nucleotide sequence ID" value="XM_073700082.1"/>
</dbReference>
<evidence type="ECO:0000313" key="2">
    <source>
        <dbReference type="EMBL" id="TFB05206.1"/>
    </source>
</evidence>
<name>A0ABY2HAN1_9HYPO</name>
<dbReference type="Proteomes" id="UP001642720">
    <property type="component" value="Unassembled WGS sequence"/>
</dbReference>